<proteinExistence type="predicted"/>
<name>A0ABR4BCU2_9LECA</name>
<accession>A0ABR4BCU2</accession>
<evidence type="ECO:0000256" key="1">
    <source>
        <dbReference type="SAM" id="MobiDB-lite"/>
    </source>
</evidence>
<dbReference type="Proteomes" id="UP001590951">
    <property type="component" value="Unassembled WGS sequence"/>
</dbReference>
<gene>
    <name evidence="2" type="ORF">ABVK25_003903</name>
</gene>
<organism evidence="2 3">
    <name type="scientific">Lepraria finkii</name>
    <dbReference type="NCBI Taxonomy" id="1340010"/>
    <lineage>
        <taxon>Eukaryota</taxon>
        <taxon>Fungi</taxon>
        <taxon>Dikarya</taxon>
        <taxon>Ascomycota</taxon>
        <taxon>Pezizomycotina</taxon>
        <taxon>Lecanoromycetes</taxon>
        <taxon>OSLEUM clade</taxon>
        <taxon>Lecanoromycetidae</taxon>
        <taxon>Lecanorales</taxon>
        <taxon>Lecanorineae</taxon>
        <taxon>Stereocaulaceae</taxon>
        <taxon>Lepraria</taxon>
    </lineage>
</organism>
<keyword evidence="3" id="KW-1185">Reference proteome</keyword>
<comment type="caution">
    <text evidence="2">The sequence shown here is derived from an EMBL/GenBank/DDBJ whole genome shotgun (WGS) entry which is preliminary data.</text>
</comment>
<protein>
    <submittedName>
        <fullName evidence="2">Uncharacterized protein</fullName>
    </submittedName>
</protein>
<evidence type="ECO:0000313" key="3">
    <source>
        <dbReference type="Proteomes" id="UP001590951"/>
    </source>
</evidence>
<feature type="region of interest" description="Disordered" evidence="1">
    <location>
        <begin position="259"/>
        <end position="308"/>
    </location>
</feature>
<sequence length="326" mass="37085">MFVGGLSGSPHVVNALKEIFDTEDSPIMGYRVRIVTPHEDSSTLISRGSILCAFHKDAIGERVLRCTYAFSWDEEYNPTVHTEDFDPAIHGGVDKVYDDPFLGYEIVQDRSRCLFRLDERVPNGDVRSFRGFRCASRRGDINISETLYSSVVASSDHLAIRDPQNGFKSLGSINFQISGHDRSGFPVRRNTKKNERFLWMEYEIRVIMDYPRLIYEIIIPRKGKFLQLPREEAYGPDPIRKYSVLNCASAFDVTSQRALETSAPSGLRPSLGSSIENSVPSRPPTPKTPITSSQRTPRGRKRNTMGYAHQKLNKKKIKNMKDIWTF</sequence>
<evidence type="ECO:0000313" key="2">
    <source>
        <dbReference type="EMBL" id="KAL2055661.1"/>
    </source>
</evidence>
<reference evidence="2 3" key="1">
    <citation type="submission" date="2024-09" db="EMBL/GenBank/DDBJ databases">
        <title>Rethinking Asexuality: The Enigmatic Case of Functional Sexual Genes in Lepraria (Stereocaulaceae).</title>
        <authorList>
            <person name="Doellman M."/>
            <person name="Sun Y."/>
            <person name="Barcenas-Pena A."/>
            <person name="Lumbsch H.T."/>
            <person name="Grewe F."/>
        </authorList>
    </citation>
    <scope>NUCLEOTIDE SEQUENCE [LARGE SCALE GENOMIC DNA]</scope>
    <source>
        <strain evidence="2 3">Grewe 0041</strain>
    </source>
</reference>
<feature type="compositionally biased region" description="Polar residues" evidence="1">
    <location>
        <begin position="271"/>
        <end position="280"/>
    </location>
</feature>
<dbReference type="EMBL" id="JBHFEH010000010">
    <property type="protein sequence ID" value="KAL2055661.1"/>
    <property type="molecule type" value="Genomic_DNA"/>
</dbReference>